<keyword evidence="1" id="KW-0472">Membrane</keyword>
<evidence type="ECO:0000313" key="2">
    <source>
        <dbReference type="EMBL" id="PIE31558.1"/>
    </source>
</evidence>
<protein>
    <submittedName>
        <fullName evidence="2">Uncharacterized protein</fullName>
    </submittedName>
</protein>
<dbReference type="EMBL" id="PDSL01000077">
    <property type="protein sequence ID" value="PIE31558.1"/>
    <property type="molecule type" value="Genomic_DNA"/>
</dbReference>
<accession>A0A2G6K774</accession>
<gene>
    <name evidence="2" type="ORF">CSA55_05445</name>
</gene>
<proteinExistence type="predicted"/>
<dbReference type="AlphaFoldDB" id="A0A2G6K774"/>
<dbReference type="Proteomes" id="UP000230914">
    <property type="component" value="Unassembled WGS sequence"/>
</dbReference>
<evidence type="ECO:0000256" key="1">
    <source>
        <dbReference type="SAM" id="Phobius"/>
    </source>
</evidence>
<keyword evidence="1" id="KW-1133">Transmembrane helix</keyword>
<keyword evidence="1" id="KW-0812">Transmembrane</keyword>
<organism evidence="2 3">
    <name type="scientific">Ilumatobacter coccineus</name>
    <dbReference type="NCBI Taxonomy" id="467094"/>
    <lineage>
        <taxon>Bacteria</taxon>
        <taxon>Bacillati</taxon>
        <taxon>Actinomycetota</taxon>
        <taxon>Acidimicrobiia</taxon>
        <taxon>Acidimicrobiales</taxon>
        <taxon>Ilumatobacteraceae</taxon>
        <taxon>Ilumatobacter</taxon>
    </lineage>
</organism>
<reference evidence="2 3" key="1">
    <citation type="submission" date="2017-10" db="EMBL/GenBank/DDBJ databases">
        <title>Novel microbial diversity and functional potential in the marine mammal oral microbiome.</title>
        <authorList>
            <person name="Dudek N.K."/>
            <person name="Sun C.L."/>
            <person name="Burstein D."/>
            <person name="Kantor R.S."/>
            <person name="Aliaga Goltsman D.S."/>
            <person name="Bik E.M."/>
            <person name="Thomas B.C."/>
            <person name="Banfield J.F."/>
            <person name="Relman D.A."/>
        </authorList>
    </citation>
    <scope>NUCLEOTIDE SEQUENCE [LARGE SCALE GENOMIC DNA]</scope>
    <source>
        <strain evidence="2">DOLJORAL78_61_10</strain>
    </source>
</reference>
<feature type="transmembrane region" description="Helical" evidence="1">
    <location>
        <begin position="47"/>
        <end position="65"/>
    </location>
</feature>
<evidence type="ECO:0000313" key="3">
    <source>
        <dbReference type="Proteomes" id="UP000230914"/>
    </source>
</evidence>
<sequence length="69" mass="7901">MPWCEHCSKYRTPSSLNADGTCPTCGAQVGEVEERAASELEQTSAPWHFKLLIVLLVIYLTYRFFQMVF</sequence>
<name>A0A2G6K774_9ACTN</name>
<comment type="caution">
    <text evidence="2">The sequence shown here is derived from an EMBL/GenBank/DDBJ whole genome shotgun (WGS) entry which is preliminary data.</text>
</comment>